<dbReference type="eggNOG" id="COG2211">
    <property type="taxonomic scope" value="Bacteria"/>
</dbReference>
<organism evidence="8 9">
    <name type="scientific">Mucinivorans hirudinis</name>
    <dbReference type="NCBI Taxonomy" id="1433126"/>
    <lineage>
        <taxon>Bacteria</taxon>
        <taxon>Pseudomonadati</taxon>
        <taxon>Bacteroidota</taxon>
        <taxon>Bacteroidia</taxon>
        <taxon>Bacteroidales</taxon>
        <taxon>Rikenellaceae</taxon>
        <taxon>Mucinivorans</taxon>
    </lineage>
</organism>
<dbReference type="PATRIC" id="fig|1433126.3.peg.2031"/>
<dbReference type="Proteomes" id="UP000027616">
    <property type="component" value="Chromosome I"/>
</dbReference>
<dbReference type="SUPFAM" id="SSF103473">
    <property type="entry name" value="MFS general substrate transporter"/>
    <property type="match status" value="1"/>
</dbReference>
<evidence type="ECO:0000256" key="5">
    <source>
        <dbReference type="ARBA" id="ARBA00023136"/>
    </source>
</evidence>
<feature type="transmembrane region" description="Helical" evidence="6">
    <location>
        <begin position="177"/>
        <end position="197"/>
    </location>
</feature>
<feature type="transmembrane region" description="Helical" evidence="6">
    <location>
        <begin position="331"/>
        <end position="353"/>
    </location>
</feature>
<feature type="transmembrane region" description="Helical" evidence="6">
    <location>
        <begin position="92"/>
        <end position="113"/>
    </location>
</feature>
<feature type="transmembrane region" description="Helical" evidence="6">
    <location>
        <begin position="277"/>
        <end position="300"/>
    </location>
</feature>
<accession>A0A060R962</accession>
<dbReference type="GO" id="GO:0016020">
    <property type="term" value="C:membrane"/>
    <property type="evidence" value="ECO:0007669"/>
    <property type="project" value="UniProtKB-SubCell"/>
</dbReference>
<dbReference type="GO" id="GO:0022857">
    <property type="term" value="F:transmembrane transporter activity"/>
    <property type="evidence" value="ECO:0007669"/>
    <property type="project" value="InterPro"/>
</dbReference>
<dbReference type="EMBL" id="HG934468">
    <property type="protein sequence ID" value="CDN32131.1"/>
    <property type="molecule type" value="Genomic_DNA"/>
</dbReference>
<feature type="transmembrane region" description="Helical" evidence="6">
    <location>
        <begin position="399"/>
        <end position="418"/>
    </location>
</feature>
<evidence type="ECO:0000313" key="9">
    <source>
        <dbReference type="Proteomes" id="UP000027616"/>
    </source>
</evidence>
<protein>
    <submittedName>
        <fullName evidence="8">Predicted maltose transporter MalT</fullName>
    </submittedName>
</protein>
<dbReference type="InterPro" id="IPR020846">
    <property type="entry name" value="MFS_dom"/>
</dbReference>
<name>A0A060R962_9BACT</name>
<keyword evidence="5 6" id="KW-0472">Membrane</keyword>
<dbReference type="STRING" id="1433126.BN938_2058"/>
<comment type="subcellular location">
    <subcellularLocation>
        <location evidence="1">Membrane</location>
        <topology evidence="1">Multi-pass membrane protein</topology>
    </subcellularLocation>
</comment>
<feature type="domain" description="Major facilitator superfamily (MFS) profile" evidence="7">
    <location>
        <begin position="1"/>
        <end position="422"/>
    </location>
</feature>
<evidence type="ECO:0000256" key="2">
    <source>
        <dbReference type="ARBA" id="ARBA00022448"/>
    </source>
</evidence>
<feature type="transmembrane region" description="Helical" evidence="6">
    <location>
        <begin position="66"/>
        <end position="86"/>
    </location>
</feature>
<dbReference type="PROSITE" id="PS50850">
    <property type="entry name" value="MFS"/>
    <property type="match status" value="1"/>
</dbReference>
<dbReference type="InterPro" id="IPR036259">
    <property type="entry name" value="MFS_trans_sf"/>
</dbReference>
<feature type="transmembrane region" description="Helical" evidence="6">
    <location>
        <begin position="230"/>
        <end position="251"/>
    </location>
</feature>
<keyword evidence="4 6" id="KW-1133">Transmembrane helix</keyword>
<sequence>MSFGFLGVQIGYSLQNANTSRVLQSLDADVEHLSYFWLAAPVAGLIVQPIVGLFSDRTWTRFGRRIPFILGGALLAGLALFLMPNAEMFVNIMPALFFAGIMLLFMDMAFNVTMQPFRALVADMVNDKQRTKGYAVQTFLVNVGAVVGSVLPFVLVHFFGMSNASTPEAKIPQSVAWAYYIGGAILIGTVLVTAFMTKEYPPKDYNRYNNAGTAPARPKFKELITGIPKVMWQLAVVQFFSWFSLFLLWTYTTPAVAQNVWRTTDTSSLEYNEAGDWVGIIFATYSVFSALFSLVIVWLSNRIGNKGVYSVSLLLGGLGFIGMMMCTDKYALLVPMVGLGVAWAAILAMPYTILSKSIKADRMGVYMGIFNFTIVIPQIISGIIGGTIVKYVFDSNATGMIYLAGFSLLAAAASVFIVKEKQY</sequence>
<reference evidence="8 9" key="1">
    <citation type="journal article" date="2015" name="Genome Announc.">
        <title>Complete Genome Sequence of the Novel Leech Symbiont Mucinivorans hirudinis M3T.</title>
        <authorList>
            <person name="Nelson M.C."/>
            <person name="Bomar L."/>
            <person name="Graf J."/>
        </authorList>
    </citation>
    <scope>NUCLEOTIDE SEQUENCE [LARGE SCALE GENOMIC DNA]</scope>
    <source>
        <strain evidence="9">M3</strain>
    </source>
</reference>
<dbReference type="AlphaFoldDB" id="A0A060R962"/>
<keyword evidence="2" id="KW-0813">Transport</keyword>
<feature type="transmembrane region" description="Helical" evidence="6">
    <location>
        <begin position="134"/>
        <end position="157"/>
    </location>
</feature>
<proteinExistence type="predicted"/>
<feature type="transmembrane region" description="Helical" evidence="6">
    <location>
        <begin position="307"/>
        <end position="325"/>
    </location>
</feature>
<evidence type="ECO:0000259" key="7">
    <source>
        <dbReference type="PROSITE" id="PS50850"/>
    </source>
</evidence>
<dbReference type="PANTHER" id="PTHR19432:SF35">
    <property type="entry name" value="SOLUTE CARRIER FAMILY 45 MEMBER 3 ISOFORM X1"/>
    <property type="match status" value="1"/>
</dbReference>
<dbReference type="PANTHER" id="PTHR19432">
    <property type="entry name" value="SUGAR TRANSPORTER"/>
    <property type="match status" value="1"/>
</dbReference>
<dbReference type="Gene3D" id="1.20.1250.20">
    <property type="entry name" value="MFS general substrate transporter like domains"/>
    <property type="match status" value="2"/>
</dbReference>
<evidence type="ECO:0000256" key="1">
    <source>
        <dbReference type="ARBA" id="ARBA00004141"/>
    </source>
</evidence>
<keyword evidence="3 6" id="KW-0812">Transmembrane</keyword>
<evidence type="ECO:0000313" key="8">
    <source>
        <dbReference type="EMBL" id="CDN32131.1"/>
    </source>
</evidence>
<feature type="transmembrane region" description="Helical" evidence="6">
    <location>
        <begin position="35"/>
        <end position="54"/>
    </location>
</feature>
<dbReference type="Pfam" id="PF13347">
    <property type="entry name" value="MFS_2"/>
    <property type="match status" value="1"/>
</dbReference>
<keyword evidence="9" id="KW-1185">Reference proteome</keyword>
<feature type="transmembrane region" description="Helical" evidence="6">
    <location>
        <begin position="365"/>
        <end position="393"/>
    </location>
</feature>
<evidence type="ECO:0000256" key="3">
    <source>
        <dbReference type="ARBA" id="ARBA00022692"/>
    </source>
</evidence>
<evidence type="ECO:0000256" key="4">
    <source>
        <dbReference type="ARBA" id="ARBA00022989"/>
    </source>
</evidence>
<dbReference type="KEGG" id="rbc:BN938_2058"/>
<gene>
    <name evidence="8" type="ORF">BN938_2058</name>
</gene>
<evidence type="ECO:0000256" key="6">
    <source>
        <dbReference type="SAM" id="Phobius"/>
    </source>
</evidence>
<dbReference type="HOGENOM" id="CLU_030246_1_0_10"/>